<name>A0AAD0VEP0_9ACTN</name>
<dbReference type="Proteomes" id="UP000253779">
    <property type="component" value="Chromosome"/>
</dbReference>
<keyword evidence="2" id="KW-0472">Membrane</keyword>
<dbReference type="RefSeq" id="WP_114931529.1">
    <property type="nucleotide sequence ID" value="NZ_CP024957.1"/>
</dbReference>
<dbReference type="AlphaFoldDB" id="A0AAD0VEP0"/>
<dbReference type="NCBIfam" id="NF038083">
    <property type="entry name" value="CU044_5270_fam"/>
    <property type="match status" value="1"/>
</dbReference>
<proteinExistence type="predicted"/>
<feature type="region of interest" description="Disordered" evidence="1">
    <location>
        <begin position="1"/>
        <end position="32"/>
    </location>
</feature>
<feature type="region of interest" description="Disordered" evidence="1">
    <location>
        <begin position="157"/>
        <end position="184"/>
    </location>
</feature>
<gene>
    <name evidence="3" type="ORF">DTW94_12835</name>
</gene>
<reference evidence="3 4" key="1">
    <citation type="submission" date="2018-07" db="EMBL/GenBank/DDBJ databases">
        <title>Complete genome sequence of soil actinomycete Streptomyces cavourensis tj430.</title>
        <authorList>
            <person name="Wang P."/>
            <person name="Huang Y."/>
        </authorList>
    </citation>
    <scope>NUCLEOTIDE SEQUENCE [LARGE SCALE GENOMIC DNA]</scope>
    <source>
        <strain evidence="3 4">TJ430</strain>
    </source>
</reference>
<evidence type="ECO:0000313" key="4">
    <source>
        <dbReference type="Proteomes" id="UP000253779"/>
    </source>
</evidence>
<evidence type="ECO:0000313" key="3">
    <source>
        <dbReference type="EMBL" id="AXI72068.1"/>
    </source>
</evidence>
<feature type="compositionally biased region" description="Polar residues" evidence="1">
    <location>
        <begin position="157"/>
        <end position="166"/>
    </location>
</feature>
<dbReference type="EMBL" id="CP030930">
    <property type="protein sequence ID" value="AXI72068.1"/>
    <property type="molecule type" value="Genomic_DNA"/>
</dbReference>
<feature type="transmembrane region" description="Helical" evidence="2">
    <location>
        <begin position="61"/>
        <end position="80"/>
    </location>
</feature>
<dbReference type="InterPro" id="IPR047789">
    <property type="entry name" value="CU044_5270-like"/>
</dbReference>
<protein>
    <recommendedName>
        <fullName evidence="5">CU044_5270 family protein</fullName>
    </recommendedName>
</protein>
<keyword evidence="2" id="KW-1133">Transmembrane helix</keyword>
<accession>A0AAD0VEP0</accession>
<keyword evidence="2" id="KW-0812">Transmembrane</keyword>
<organism evidence="3 4">
    <name type="scientific">Streptomyces cavourensis</name>
    <dbReference type="NCBI Taxonomy" id="67258"/>
    <lineage>
        <taxon>Bacteria</taxon>
        <taxon>Bacillati</taxon>
        <taxon>Actinomycetota</taxon>
        <taxon>Actinomycetes</taxon>
        <taxon>Kitasatosporales</taxon>
        <taxon>Streptomycetaceae</taxon>
        <taxon>Streptomyces</taxon>
    </lineage>
</organism>
<dbReference type="KEGG" id="scav:CVT27_12555"/>
<evidence type="ECO:0008006" key="5">
    <source>
        <dbReference type="Google" id="ProtNLM"/>
    </source>
</evidence>
<evidence type="ECO:0000256" key="1">
    <source>
        <dbReference type="SAM" id="MobiDB-lite"/>
    </source>
</evidence>
<sequence length="333" mass="35311">MNPQQQEQSEREQASRMLPAPPCPEPAPGRVEARRTHLLSEIDRQARSRSSRPALRPRRRWSLAVGTAVAAGAAVAFFSLGSGSPAVPGQVPPASAASVQLLERAALAAAATPPTEVRAGQYTYVKTVGHTSVLSETKSGEMELLREDEGMEQWTSVDGSEQTLQRKNGRDTLLPGTPGRGNLNSPTYMFLDALPTEPDALLKRISDDAEKNHGAGSDSTTGPHQEAFVTIGDLLRNGATPPDTAAALYRAAALIPGVEVVPDAVDAAGRRGVSVARTHDGERTEWIFDKDTVRLLGERTVLLEDNAWGKAGTVVTSVAVVDSGIVDEAGQTN</sequence>
<evidence type="ECO:0000256" key="2">
    <source>
        <dbReference type="SAM" id="Phobius"/>
    </source>
</evidence>